<keyword evidence="2" id="KW-1133">Transmembrane helix</keyword>
<gene>
    <name evidence="3" type="ORF">FF011L_51420</name>
</gene>
<name>A0A517MN94_9BACT</name>
<organism evidence="3 4">
    <name type="scientific">Roseimaritima multifibrata</name>
    <dbReference type="NCBI Taxonomy" id="1930274"/>
    <lineage>
        <taxon>Bacteria</taxon>
        <taxon>Pseudomonadati</taxon>
        <taxon>Planctomycetota</taxon>
        <taxon>Planctomycetia</taxon>
        <taxon>Pirellulales</taxon>
        <taxon>Pirellulaceae</taxon>
        <taxon>Roseimaritima</taxon>
    </lineage>
</organism>
<proteinExistence type="predicted"/>
<keyword evidence="2" id="KW-0812">Transmembrane</keyword>
<protein>
    <submittedName>
        <fullName evidence="3">Uncharacterized protein</fullName>
    </submittedName>
</protein>
<dbReference type="AlphaFoldDB" id="A0A517MN94"/>
<keyword evidence="2" id="KW-0472">Membrane</keyword>
<evidence type="ECO:0000256" key="2">
    <source>
        <dbReference type="SAM" id="Phobius"/>
    </source>
</evidence>
<dbReference type="EMBL" id="CP036262">
    <property type="protein sequence ID" value="QDS96334.1"/>
    <property type="molecule type" value="Genomic_DNA"/>
</dbReference>
<evidence type="ECO:0000256" key="1">
    <source>
        <dbReference type="SAM" id="MobiDB-lite"/>
    </source>
</evidence>
<evidence type="ECO:0000313" key="4">
    <source>
        <dbReference type="Proteomes" id="UP000320672"/>
    </source>
</evidence>
<dbReference type="KEGG" id="rml:FF011L_51420"/>
<sequence length="325" mass="34525">MVKQLPTRLGATVNQVSSPLWAASAWSVSIAAAGETRVVTPRLPFARVGSHPKCEISLPASGLPDVAFLLIVHGTSAEAWPLALMEPAAWGPLAPEQVLSVGACKLTVTLNPKASSNAQQPAPHFPGLEFSGPKGRWDTQLKRPVTIFGSAPPSAMRLKHDSLAPCHGCFVSLTTGLWFLKLASRITPQGKWTLSEKPSLTRVQSNTGLDLGSVQVRQLAPPASKKNSAADKKTKAAAQKTSVATKTKPPAPQTQPSSTESGAARIVSAEQLTHNVTGSIVHLSRRRHWKRRLAVGIVLALVTFVATAIILQIWKTVQAEVAGWA</sequence>
<dbReference type="Proteomes" id="UP000320672">
    <property type="component" value="Chromosome"/>
</dbReference>
<evidence type="ECO:0000313" key="3">
    <source>
        <dbReference type="EMBL" id="QDS96334.1"/>
    </source>
</evidence>
<feature type="compositionally biased region" description="Low complexity" evidence="1">
    <location>
        <begin position="236"/>
        <end position="259"/>
    </location>
</feature>
<keyword evidence="4" id="KW-1185">Reference proteome</keyword>
<reference evidence="3 4" key="1">
    <citation type="submission" date="2019-02" db="EMBL/GenBank/DDBJ databases">
        <title>Deep-cultivation of Planctomycetes and their phenomic and genomic characterization uncovers novel biology.</title>
        <authorList>
            <person name="Wiegand S."/>
            <person name="Jogler M."/>
            <person name="Boedeker C."/>
            <person name="Pinto D."/>
            <person name="Vollmers J."/>
            <person name="Rivas-Marin E."/>
            <person name="Kohn T."/>
            <person name="Peeters S.H."/>
            <person name="Heuer A."/>
            <person name="Rast P."/>
            <person name="Oberbeckmann S."/>
            <person name="Bunk B."/>
            <person name="Jeske O."/>
            <person name="Meyerdierks A."/>
            <person name="Storesund J.E."/>
            <person name="Kallscheuer N."/>
            <person name="Luecker S."/>
            <person name="Lage O.M."/>
            <person name="Pohl T."/>
            <person name="Merkel B.J."/>
            <person name="Hornburger P."/>
            <person name="Mueller R.-W."/>
            <person name="Bruemmer F."/>
            <person name="Labrenz M."/>
            <person name="Spormann A.M."/>
            <person name="Op den Camp H."/>
            <person name="Overmann J."/>
            <person name="Amann R."/>
            <person name="Jetten M.S.M."/>
            <person name="Mascher T."/>
            <person name="Medema M.H."/>
            <person name="Devos D.P."/>
            <person name="Kaster A.-K."/>
            <person name="Ovreas L."/>
            <person name="Rohde M."/>
            <person name="Galperin M.Y."/>
            <person name="Jogler C."/>
        </authorList>
    </citation>
    <scope>NUCLEOTIDE SEQUENCE [LARGE SCALE GENOMIC DNA]</scope>
    <source>
        <strain evidence="3 4">FF011L</strain>
    </source>
</reference>
<feature type="transmembrane region" description="Helical" evidence="2">
    <location>
        <begin position="293"/>
        <end position="314"/>
    </location>
</feature>
<accession>A0A517MN94</accession>
<feature type="region of interest" description="Disordered" evidence="1">
    <location>
        <begin position="220"/>
        <end position="262"/>
    </location>
</feature>